<organism evidence="3">
    <name type="scientific">marine sediment metagenome</name>
    <dbReference type="NCBI Taxonomy" id="412755"/>
    <lineage>
        <taxon>unclassified sequences</taxon>
        <taxon>metagenomes</taxon>
        <taxon>ecological metagenomes</taxon>
    </lineage>
</organism>
<keyword evidence="1" id="KW-1133">Transmembrane helix</keyword>
<accession>X0TCG9</accession>
<proteinExistence type="predicted"/>
<sequence>MVAKKEEFTISGDKIVGKVKEIIKEGSARRIIIKNEKGEIVAEFPLTAGAVGLLLAPALAALGAIAALLTKCTLIVERKE</sequence>
<gene>
    <name evidence="3" type="ORF">S01H1_00588</name>
</gene>
<keyword evidence="1" id="KW-0812">Transmembrane</keyword>
<keyword evidence="1" id="KW-0472">Membrane</keyword>
<dbReference type="EMBL" id="BARS01000211">
    <property type="protein sequence ID" value="GAF73770.1"/>
    <property type="molecule type" value="Genomic_DNA"/>
</dbReference>
<dbReference type="Pfam" id="PF14242">
    <property type="entry name" value="DUF4342"/>
    <property type="match status" value="1"/>
</dbReference>
<dbReference type="InterPro" id="IPR025642">
    <property type="entry name" value="DUF4342"/>
</dbReference>
<evidence type="ECO:0000313" key="3">
    <source>
        <dbReference type="EMBL" id="GAF73770.1"/>
    </source>
</evidence>
<dbReference type="AlphaFoldDB" id="X0TCG9"/>
<evidence type="ECO:0000256" key="1">
    <source>
        <dbReference type="SAM" id="Phobius"/>
    </source>
</evidence>
<comment type="caution">
    <text evidence="3">The sequence shown here is derived from an EMBL/GenBank/DDBJ whole genome shotgun (WGS) entry which is preliminary data.</text>
</comment>
<protein>
    <recommendedName>
        <fullName evidence="2">DUF4342 domain-containing protein</fullName>
    </recommendedName>
</protein>
<evidence type="ECO:0000259" key="2">
    <source>
        <dbReference type="Pfam" id="PF14242"/>
    </source>
</evidence>
<feature type="transmembrane region" description="Helical" evidence="1">
    <location>
        <begin position="46"/>
        <end position="69"/>
    </location>
</feature>
<feature type="domain" description="DUF4342" evidence="2">
    <location>
        <begin position="4"/>
        <end position="78"/>
    </location>
</feature>
<name>X0TCG9_9ZZZZ</name>
<reference evidence="3" key="1">
    <citation type="journal article" date="2014" name="Front. Microbiol.">
        <title>High frequency of phylogenetically diverse reductive dehalogenase-homologous genes in deep subseafloor sedimentary metagenomes.</title>
        <authorList>
            <person name="Kawai M."/>
            <person name="Futagami T."/>
            <person name="Toyoda A."/>
            <person name="Takaki Y."/>
            <person name="Nishi S."/>
            <person name="Hori S."/>
            <person name="Arai W."/>
            <person name="Tsubouchi T."/>
            <person name="Morono Y."/>
            <person name="Uchiyama I."/>
            <person name="Ito T."/>
            <person name="Fujiyama A."/>
            <person name="Inagaki F."/>
            <person name="Takami H."/>
        </authorList>
    </citation>
    <scope>NUCLEOTIDE SEQUENCE</scope>
    <source>
        <strain evidence="3">Expedition CK06-06</strain>
    </source>
</reference>